<sequence length="172" mass="19004">MAMCGPSMHRELHHQIIVEPIVISSTCNKWSASMASVAHPRHSFIPWSASRERAENARRGSPHYSEKGVEGDPRKWGQIICLQPWLHAWEEAWASKELRTVPSRGCFIAGILISLFGLRAQRGPLDGAALLERPGLFVWVWWALALGLLGSAAFKPAGPPVLIALWASLRGL</sequence>
<proteinExistence type="predicted"/>
<protein>
    <submittedName>
        <fullName evidence="1">Uncharacterized protein</fullName>
    </submittedName>
</protein>
<comment type="caution">
    <text evidence="1">The sequence shown here is derived from an EMBL/GenBank/DDBJ whole genome shotgun (WGS) entry which is preliminary data.</text>
</comment>
<gene>
    <name evidence="1" type="ORF">OIU84_027550</name>
</gene>
<accession>A0AAD6KFR2</accession>
<dbReference type="AlphaFoldDB" id="A0AAD6KFR2"/>
<dbReference type="EMBL" id="JAPFFJ010000007">
    <property type="protein sequence ID" value="KAJ6422603.1"/>
    <property type="molecule type" value="Genomic_DNA"/>
</dbReference>
<keyword evidence="2" id="KW-1185">Reference proteome</keyword>
<reference evidence="1 2" key="1">
    <citation type="journal article" date="2023" name="Int. J. Mol. Sci.">
        <title>De Novo Assembly and Annotation of 11 Diverse Shrub Willow (Salix) Genomes Reveals Novel Gene Organization in Sex-Linked Regions.</title>
        <authorList>
            <person name="Hyden B."/>
            <person name="Feng K."/>
            <person name="Yates T.B."/>
            <person name="Jawdy S."/>
            <person name="Cereghino C."/>
            <person name="Smart L.B."/>
            <person name="Muchero W."/>
        </authorList>
    </citation>
    <scope>NUCLEOTIDE SEQUENCE [LARGE SCALE GENOMIC DNA]</scope>
    <source>
        <tissue evidence="1">Shoot tip</tissue>
    </source>
</reference>
<name>A0AAD6KFR2_9ROSI</name>
<evidence type="ECO:0000313" key="1">
    <source>
        <dbReference type="EMBL" id="KAJ6422603.1"/>
    </source>
</evidence>
<evidence type="ECO:0000313" key="2">
    <source>
        <dbReference type="Proteomes" id="UP001162972"/>
    </source>
</evidence>
<organism evidence="1 2">
    <name type="scientific">Salix udensis</name>
    <dbReference type="NCBI Taxonomy" id="889485"/>
    <lineage>
        <taxon>Eukaryota</taxon>
        <taxon>Viridiplantae</taxon>
        <taxon>Streptophyta</taxon>
        <taxon>Embryophyta</taxon>
        <taxon>Tracheophyta</taxon>
        <taxon>Spermatophyta</taxon>
        <taxon>Magnoliopsida</taxon>
        <taxon>eudicotyledons</taxon>
        <taxon>Gunneridae</taxon>
        <taxon>Pentapetalae</taxon>
        <taxon>rosids</taxon>
        <taxon>fabids</taxon>
        <taxon>Malpighiales</taxon>
        <taxon>Salicaceae</taxon>
        <taxon>Saliceae</taxon>
        <taxon>Salix</taxon>
    </lineage>
</organism>
<dbReference type="Proteomes" id="UP001162972">
    <property type="component" value="Chromosome 19"/>
</dbReference>